<dbReference type="InterPro" id="IPR052230">
    <property type="entry name" value="DNA_polymerase_eta"/>
</dbReference>
<evidence type="ECO:0000256" key="9">
    <source>
        <dbReference type="SAM" id="MobiDB-lite"/>
    </source>
</evidence>
<dbReference type="GO" id="GO:0003684">
    <property type="term" value="F:damaged DNA binding"/>
    <property type="evidence" value="ECO:0007669"/>
    <property type="project" value="InterPro"/>
</dbReference>
<feature type="region of interest" description="Disordered" evidence="9">
    <location>
        <begin position="469"/>
        <end position="503"/>
    </location>
</feature>
<evidence type="ECO:0000256" key="8">
    <source>
        <dbReference type="ARBA" id="ARBA00023242"/>
    </source>
</evidence>
<dbReference type="PANTHER" id="PTHR45873">
    <property type="entry name" value="DNA POLYMERASE ETA"/>
    <property type="match status" value="1"/>
</dbReference>
<dbReference type="FunFam" id="3.40.1170.60:FF:000003">
    <property type="entry name" value="DNA polymerase eta"/>
    <property type="match status" value="1"/>
</dbReference>
<dbReference type="GO" id="GO:0006281">
    <property type="term" value="P:DNA repair"/>
    <property type="evidence" value="ECO:0007669"/>
    <property type="project" value="UniProtKB-KW"/>
</dbReference>
<evidence type="ECO:0000256" key="5">
    <source>
        <dbReference type="ARBA" id="ARBA00022763"/>
    </source>
</evidence>
<name>A0AAN4ZIR0_9BILA</name>
<dbReference type="Pfam" id="PF00817">
    <property type="entry name" value="IMS"/>
    <property type="match status" value="1"/>
</dbReference>
<feature type="compositionally biased region" description="Basic and acidic residues" evidence="9">
    <location>
        <begin position="483"/>
        <end position="492"/>
    </location>
</feature>
<evidence type="ECO:0000259" key="10">
    <source>
        <dbReference type="PROSITE" id="PS50173"/>
    </source>
</evidence>
<dbReference type="GO" id="GO:0003887">
    <property type="term" value="F:DNA-directed DNA polymerase activity"/>
    <property type="evidence" value="ECO:0007669"/>
    <property type="project" value="TreeGrafter"/>
</dbReference>
<dbReference type="GO" id="GO:0046872">
    <property type="term" value="F:metal ion binding"/>
    <property type="evidence" value="ECO:0007669"/>
    <property type="project" value="UniProtKB-KW"/>
</dbReference>
<dbReference type="PROSITE" id="PS50173">
    <property type="entry name" value="UMUC"/>
    <property type="match status" value="1"/>
</dbReference>
<evidence type="ECO:0000256" key="6">
    <source>
        <dbReference type="ARBA" id="ARBA00022842"/>
    </source>
</evidence>
<accession>A0AAN4ZIR0</accession>
<keyword evidence="4" id="KW-0479">Metal-binding</keyword>
<dbReference type="EMBL" id="BTRK01000003">
    <property type="protein sequence ID" value="GMR42067.1"/>
    <property type="molecule type" value="Genomic_DNA"/>
</dbReference>
<dbReference type="Proteomes" id="UP001328107">
    <property type="component" value="Unassembled WGS sequence"/>
</dbReference>
<dbReference type="PIRSF" id="PIRSF036603">
    <property type="entry name" value="DPol_eta"/>
    <property type="match status" value="1"/>
</dbReference>
<dbReference type="AlphaFoldDB" id="A0AAN4ZIR0"/>
<reference evidence="12" key="1">
    <citation type="submission" date="2022-10" db="EMBL/GenBank/DDBJ databases">
        <title>Genome assembly of Pristionchus species.</title>
        <authorList>
            <person name="Yoshida K."/>
            <person name="Sommer R.J."/>
        </authorList>
    </citation>
    <scope>NUCLEOTIDE SEQUENCE [LARGE SCALE GENOMIC DNA]</scope>
    <source>
        <strain evidence="12">RS5460</strain>
    </source>
</reference>
<evidence type="ECO:0000313" key="11">
    <source>
        <dbReference type="EMBL" id="GMR42067.1"/>
    </source>
</evidence>
<feature type="domain" description="UmuC" evidence="10">
    <location>
        <begin position="5"/>
        <end position="277"/>
    </location>
</feature>
<dbReference type="InterPro" id="IPR043128">
    <property type="entry name" value="Rev_trsase/Diguanyl_cyclase"/>
</dbReference>
<evidence type="ECO:0000256" key="1">
    <source>
        <dbReference type="ARBA" id="ARBA00004123"/>
    </source>
</evidence>
<evidence type="ECO:0000313" key="12">
    <source>
        <dbReference type="Proteomes" id="UP001328107"/>
    </source>
</evidence>
<feature type="non-terminal residue" evidence="11">
    <location>
        <position position="525"/>
    </location>
</feature>
<keyword evidence="5" id="KW-0227">DNA damage</keyword>
<keyword evidence="8" id="KW-0539">Nucleus</keyword>
<evidence type="ECO:0000256" key="3">
    <source>
        <dbReference type="ARBA" id="ARBA00022695"/>
    </source>
</evidence>
<proteinExistence type="predicted"/>
<dbReference type="SUPFAM" id="SSF100879">
    <property type="entry name" value="Lesion bypass DNA polymerase (Y-family), little finger domain"/>
    <property type="match status" value="1"/>
</dbReference>
<dbReference type="Gene3D" id="3.30.1490.100">
    <property type="entry name" value="DNA polymerase, Y-family, little finger domain"/>
    <property type="match status" value="1"/>
</dbReference>
<organism evidence="11 12">
    <name type="scientific">Pristionchus mayeri</name>
    <dbReference type="NCBI Taxonomy" id="1317129"/>
    <lineage>
        <taxon>Eukaryota</taxon>
        <taxon>Metazoa</taxon>
        <taxon>Ecdysozoa</taxon>
        <taxon>Nematoda</taxon>
        <taxon>Chromadorea</taxon>
        <taxon>Rhabditida</taxon>
        <taxon>Rhabditina</taxon>
        <taxon>Diplogasteromorpha</taxon>
        <taxon>Diplogasteroidea</taxon>
        <taxon>Neodiplogasteridae</taxon>
        <taxon>Pristionchus</taxon>
    </lineage>
</organism>
<protein>
    <recommendedName>
        <fullName evidence="10">UmuC domain-containing protein</fullName>
    </recommendedName>
</protein>
<keyword evidence="7" id="KW-0234">DNA repair</keyword>
<keyword evidence="3" id="KW-0548">Nucleotidyltransferase</keyword>
<dbReference type="SUPFAM" id="SSF56672">
    <property type="entry name" value="DNA/RNA polymerases"/>
    <property type="match status" value="1"/>
</dbReference>
<dbReference type="GO" id="GO:0005634">
    <property type="term" value="C:nucleus"/>
    <property type="evidence" value="ECO:0007669"/>
    <property type="project" value="UniProtKB-SubCell"/>
</dbReference>
<dbReference type="PANTHER" id="PTHR45873:SF1">
    <property type="entry name" value="DNA POLYMERASE ETA"/>
    <property type="match status" value="1"/>
</dbReference>
<comment type="caution">
    <text evidence="11">The sequence shown here is derived from an EMBL/GenBank/DDBJ whole genome shotgun (WGS) entry which is preliminary data.</text>
</comment>
<feature type="compositionally biased region" description="Basic and acidic residues" evidence="9">
    <location>
        <begin position="163"/>
        <end position="187"/>
    </location>
</feature>
<evidence type="ECO:0000256" key="4">
    <source>
        <dbReference type="ARBA" id="ARBA00022723"/>
    </source>
</evidence>
<dbReference type="GO" id="GO:0005657">
    <property type="term" value="C:replication fork"/>
    <property type="evidence" value="ECO:0007669"/>
    <property type="project" value="TreeGrafter"/>
</dbReference>
<dbReference type="InterPro" id="IPR036775">
    <property type="entry name" value="DNA_pol_Y-fam_lit_finger_sf"/>
</dbReference>
<evidence type="ECO:0000256" key="2">
    <source>
        <dbReference type="ARBA" id="ARBA00022679"/>
    </source>
</evidence>
<dbReference type="Gene3D" id="3.40.1170.60">
    <property type="match status" value="1"/>
</dbReference>
<keyword evidence="2" id="KW-0808">Transferase</keyword>
<feature type="compositionally biased region" description="Acidic residues" evidence="9">
    <location>
        <begin position="493"/>
        <end position="503"/>
    </location>
</feature>
<sequence length="525" mass="59345">MSRIIVLVDMDCFYAQVEQRDQPSLWGKPVGVLQYSANGQSGLIAVSYEARPFGVKRGMTAKQCKELCPDIEICLVPQGEHADKADIQKYRDASSEVFAVLGSVDPRITLERASVDEAFMDCTVYVESRVSGEDREEIINRLLHPSCLPTSFIVDGEEEQEKDNEIDHDIADEDTRNKEKEERKESKRRRKIEEFIEKCRYDDECLKIALAAEFAERLREKVKEKTQFYCSAGVGNNKMMAKLVCAAHKPRKQSFVPPGSEMGVLRRTSITSIRGLGGKLGMALMERFRVNTMGELSSLPIAVLSNEFPTHVDWLKKIMRGEDDEPVKARTVQTSIGVGKNFPGKLAISTTVEARFWLEGLTKELVKRLTDDRVRNRRMAQNIIVHLTTDVSTSKTVRVGAADEKDDRLLEKLWPVMLSMRKGPTEGVWNPPIFNISLSAGRFLDGLPSKENSIVGWMEKRTRELEQMEGSSSKEILSGDAALDEKRRLEREAEGDEREWEGEEVTCMGVPTIVEEDEDCLIVEE</sequence>
<dbReference type="GO" id="GO:0042276">
    <property type="term" value="P:error-prone translesion synthesis"/>
    <property type="evidence" value="ECO:0007669"/>
    <property type="project" value="TreeGrafter"/>
</dbReference>
<dbReference type="Gene3D" id="3.30.70.270">
    <property type="match status" value="1"/>
</dbReference>
<dbReference type="InterPro" id="IPR043502">
    <property type="entry name" value="DNA/RNA_pol_sf"/>
</dbReference>
<keyword evidence="6" id="KW-0460">Magnesium</keyword>
<dbReference type="Gene3D" id="1.10.150.20">
    <property type="entry name" value="5' to 3' exonuclease, C-terminal subdomain"/>
    <property type="match status" value="1"/>
</dbReference>
<gene>
    <name evidence="11" type="ORF">PMAYCL1PPCAC_12262</name>
</gene>
<dbReference type="GO" id="GO:0009314">
    <property type="term" value="P:response to radiation"/>
    <property type="evidence" value="ECO:0007669"/>
    <property type="project" value="TreeGrafter"/>
</dbReference>
<dbReference type="GO" id="GO:0035861">
    <property type="term" value="C:site of double-strand break"/>
    <property type="evidence" value="ECO:0007669"/>
    <property type="project" value="TreeGrafter"/>
</dbReference>
<dbReference type="InterPro" id="IPR001126">
    <property type="entry name" value="UmuC"/>
</dbReference>
<dbReference type="Pfam" id="PF21704">
    <property type="entry name" value="POLH-Rev1_HhH"/>
    <property type="match status" value="1"/>
</dbReference>
<feature type="region of interest" description="Disordered" evidence="9">
    <location>
        <begin position="158"/>
        <end position="187"/>
    </location>
</feature>
<keyword evidence="12" id="KW-1185">Reference proteome</keyword>
<comment type="subcellular location">
    <subcellularLocation>
        <location evidence="1">Nucleus</location>
    </subcellularLocation>
</comment>
<evidence type="ECO:0000256" key="7">
    <source>
        <dbReference type="ARBA" id="ARBA00023204"/>
    </source>
</evidence>